<dbReference type="GO" id="GO:0006508">
    <property type="term" value="P:proteolysis"/>
    <property type="evidence" value="ECO:0007669"/>
    <property type="project" value="InterPro"/>
</dbReference>
<dbReference type="InterPro" id="IPR029030">
    <property type="entry name" value="Caspase-like_dom_sf"/>
</dbReference>
<dbReference type="InterPro" id="IPR011600">
    <property type="entry name" value="Pept_C14_caspase"/>
</dbReference>
<proteinExistence type="predicted"/>
<dbReference type="EMBL" id="MK500563">
    <property type="protein sequence ID" value="QBK91668.1"/>
    <property type="molecule type" value="Genomic_DNA"/>
</dbReference>
<name>A0A481Z738_9VIRU</name>
<dbReference type="Gene3D" id="3.40.50.12660">
    <property type="match status" value="1"/>
</dbReference>
<dbReference type="GO" id="GO:0004197">
    <property type="term" value="F:cysteine-type endopeptidase activity"/>
    <property type="evidence" value="ECO:0007669"/>
    <property type="project" value="InterPro"/>
</dbReference>
<dbReference type="PANTHER" id="PTHR48104">
    <property type="entry name" value="METACASPASE-4"/>
    <property type="match status" value="1"/>
</dbReference>
<dbReference type="SUPFAM" id="SSF52129">
    <property type="entry name" value="Caspase-like"/>
    <property type="match status" value="1"/>
</dbReference>
<dbReference type="Pfam" id="PF00656">
    <property type="entry name" value="Peptidase_C14"/>
    <property type="match status" value="1"/>
</dbReference>
<accession>A0A481Z738</accession>
<dbReference type="InterPro" id="IPR050452">
    <property type="entry name" value="Metacaspase"/>
</dbReference>
<dbReference type="PANTHER" id="PTHR48104:SF30">
    <property type="entry name" value="METACASPASE-1"/>
    <property type="match status" value="1"/>
</dbReference>
<sequence>MGNRNHKQSVKIKHSLDNLIESVRTKEIPKSKKAVLVGLNYTGSSVPLEGCINDAKRMERTLKKEFKFQDTQIITDKNCKDIHVLDILEQLVKSEKDILFFQYSGHGIQVYDRSGDEIDGKDEGLYISNNLYITDDQINDKIKMVPKGTTMVIIIDACHSGSIIDLPYQVINNNIVKVNNNTLNGDIICISGCKDNQVSMDIKETSISYGAMSNSLQKVIKRSKGLSWRYLITSLRQDLKNEKYAQIPQLSVSRPELVNSVISL</sequence>
<feature type="domain" description="Peptidase C14 caspase" evidence="1">
    <location>
        <begin position="32"/>
        <end position="253"/>
    </location>
</feature>
<gene>
    <name evidence="2" type="ORF">LCPAC302_02880</name>
</gene>
<reference evidence="2" key="1">
    <citation type="journal article" date="2019" name="MBio">
        <title>Virus Genomes from Deep Sea Sediments Expand the Ocean Megavirome and Support Independent Origins of Viral Gigantism.</title>
        <authorList>
            <person name="Backstrom D."/>
            <person name="Yutin N."/>
            <person name="Jorgensen S.L."/>
            <person name="Dharamshi J."/>
            <person name="Homa F."/>
            <person name="Zaremba-Niedwiedzka K."/>
            <person name="Spang A."/>
            <person name="Wolf Y.I."/>
            <person name="Koonin E.V."/>
            <person name="Ettema T.J."/>
        </authorList>
    </citation>
    <scope>NUCLEOTIDE SEQUENCE</scope>
</reference>
<protein>
    <submittedName>
        <fullName evidence="2">Caspase</fullName>
    </submittedName>
</protein>
<evidence type="ECO:0000313" key="2">
    <source>
        <dbReference type="EMBL" id="QBK91668.1"/>
    </source>
</evidence>
<evidence type="ECO:0000259" key="1">
    <source>
        <dbReference type="Pfam" id="PF00656"/>
    </source>
</evidence>
<organism evidence="2">
    <name type="scientific">Pithovirus LCPAC302</name>
    <dbReference type="NCBI Taxonomy" id="2506593"/>
    <lineage>
        <taxon>Viruses</taxon>
        <taxon>Pithoviruses</taxon>
    </lineage>
</organism>